<dbReference type="InterPro" id="IPR003593">
    <property type="entry name" value="AAA+_ATPase"/>
</dbReference>
<dbReference type="SUPFAM" id="SSF52540">
    <property type="entry name" value="P-loop containing nucleoside triphosphate hydrolases"/>
    <property type="match status" value="1"/>
</dbReference>
<dbReference type="InterPro" id="IPR027417">
    <property type="entry name" value="P-loop_NTPase"/>
</dbReference>
<evidence type="ECO:0000313" key="5">
    <source>
        <dbReference type="Proteomes" id="UP001225034"/>
    </source>
</evidence>
<proteinExistence type="predicted"/>
<dbReference type="PROSITE" id="PS00211">
    <property type="entry name" value="ABC_TRANSPORTER_1"/>
    <property type="match status" value="1"/>
</dbReference>
<feature type="domain" description="ABC transporter" evidence="3">
    <location>
        <begin position="2"/>
        <end position="233"/>
    </location>
</feature>
<dbReference type="EMBL" id="JAUSUA010000005">
    <property type="protein sequence ID" value="MDQ0208347.1"/>
    <property type="molecule type" value="Genomic_DNA"/>
</dbReference>
<dbReference type="InterPro" id="IPR017871">
    <property type="entry name" value="ABC_transporter-like_CS"/>
</dbReference>
<dbReference type="Pfam" id="PF00005">
    <property type="entry name" value="ABC_tran"/>
    <property type="match status" value="1"/>
</dbReference>
<keyword evidence="2 4" id="KW-0067">ATP-binding</keyword>
<gene>
    <name evidence="4" type="ORF">J2S05_003158</name>
</gene>
<dbReference type="PROSITE" id="PS50893">
    <property type="entry name" value="ABC_TRANSPORTER_2"/>
    <property type="match status" value="1"/>
</dbReference>
<reference evidence="4 5" key="1">
    <citation type="submission" date="2023-07" db="EMBL/GenBank/DDBJ databases">
        <title>Genomic Encyclopedia of Type Strains, Phase IV (KMG-IV): sequencing the most valuable type-strain genomes for metagenomic binning, comparative biology and taxonomic classification.</title>
        <authorList>
            <person name="Goeker M."/>
        </authorList>
    </citation>
    <scope>NUCLEOTIDE SEQUENCE [LARGE SCALE GENOMIC DNA]</scope>
    <source>
        <strain evidence="4 5">DSM 19154</strain>
    </source>
</reference>
<dbReference type="RefSeq" id="WP_306984352.1">
    <property type="nucleotide sequence ID" value="NZ_JAUSUA010000005.1"/>
</dbReference>
<keyword evidence="1" id="KW-0547">Nucleotide-binding</keyword>
<evidence type="ECO:0000256" key="1">
    <source>
        <dbReference type="ARBA" id="ARBA00022741"/>
    </source>
</evidence>
<sequence length="309" mass="34861">MLEVVSLSKRFKQLEAVKGVSLYLEKGESVGLLGPNGAGKSTAISMISTLIKPTEGNVLFLGESMIKHPKKLREAIGLVPQDLAVFPQLTAEDNLLFFGKMYAIPTKQLKQRVNELLIEVGLEERKKDKVKTFSGGMKRRLNIAIALIHRPEILIMDEPTVGIDPQSRNFILKMVRRLQKEEQMTVLYTSHYMEEVEYVCDRVYIMDRGSMIAAGTKDEVKGILRSEETIEIHVNEMSQHLEQTLRSHPNISSVVAEQPTYTIVTNQADMFDEVIEMATEAKVKLIGIQAKPPTLEDVFLHLTGRKLRD</sequence>
<dbReference type="GO" id="GO:0005524">
    <property type="term" value="F:ATP binding"/>
    <property type="evidence" value="ECO:0007669"/>
    <property type="project" value="UniProtKB-KW"/>
</dbReference>
<comment type="caution">
    <text evidence="4">The sequence shown here is derived from an EMBL/GenBank/DDBJ whole genome shotgun (WGS) entry which is preliminary data.</text>
</comment>
<dbReference type="PANTHER" id="PTHR43582">
    <property type="entry name" value="LINEARMYCIN RESISTANCE ATP-BINDING PROTEIN LNRL"/>
    <property type="match status" value="1"/>
</dbReference>
<accession>A0ABT9YMC6</accession>
<dbReference type="SMART" id="SM00382">
    <property type="entry name" value="AAA"/>
    <property type="match status" value="1"/>
</dbReference>
<dbReference type="PANTHER" id="PTHR43582:SF2">
    <property type="entry name" value="LINEARMYCIN RESISTANCE ATP-BINDING PROTEIN LNRL"/>
    <property type="match status" value="1"/>
</dbReference>
<evidence type="ECO:0000256" key="2">
    <source>
        <dbReference type="ARBA" id="ARBA00022840"/>
    </source>
</evidence>
<name>A0ABT9YMC6_9BACI</name>
<dbReference type="Proteomes" id="UP001225034">
    <property type="component" value="Unassembled WGS sequence"/>
</dbReference>
<evidence type="ECO:0000313" key="4">
    <source>
        <dbReference type="EMBL" id="MDQ0208347.1"/>
    </source>
</evidence>
<evidence type="ECO:0000259" key="3">
    <source>
        <dbReference type="PROSITE" id="PS50893"/>
    </source>
</evidence>
<dbReference type="InterPro" id="IPR003439">
    <property type="entry name" value="ABC_transporter-like_ATP-bd"/>
</dbReference>
<dbReference type="Gene3D" id="3.40.50.300">
    <property type="entry name" value="P-loop containing nucleotide triphosphate hydrolases"/>
    <property type="match status" value="1"/>
</dbReference>
<keyword evidence="5" id="KW-1185">Reference proteome</keyword>
<protein>
    <submittedName>
        <fullName evidence="4">ABC-2 type transport system ATP-binding protein</fullName>
    </submittedName>
</protein>
<organism evidence="4 5">
    <name type="scientific">Alkalicoccobacillus murimartini</name>
    <dbReference type="NCBI Taxonomy" id="171685"/>
    <lineage>
        <taxon>Bacteria</taxon>
        <taxon>Bacillati</taxon>
        <taxon>Bacillota</taxon>
        <taxon>Bacilli</taxon>
        <taxon>Bacillales</taxon>
        <taxon>Bacillaceae</taxon>
        <taxon>Alkalicoccobacillus</taxon>
    </lineage>
</organism>